<comment type="caution">
    <text evidence="1">The sequence shown here is derived from an EMBL/GenBank/DDBJ whole genome shotgun (WGS) entry which is preliminary data.</text>
</comment>
<sequence length="71" mass="8488">MNPLWWNKEQKIGNSKKGALNFFKIYNWLCAKVKKCLYIITKKTCQEPINQWSSMKGLKLNVHFNHFKSKI</sequence>
<reference evidence="1 2" key="1">
    <citation type="journal article" date="2018" name="Sci. Rep.">
        <title>Genomic signatures of local adaptation to the degree of environmental predictability in rotifers.</title>
        <authorList>
            <person name="Franch-Gras L."/>
            <person name="Hahn C."/>
            <person name="Garcia-Roger E.M."/>
            <person name="Carmona M.J."/>
            <person name="Serra M."/>
            <person name="Gomez A."/>
        </authorList>
    </citation>
    <scope>NUCLEOTIDE SEQUENCE [LARGE SCALE GENOMIC DNA]</scope>
    <source>
        <strain evidence="1">HYR1</strain>
    </source>
</reference>
<keyword evidence="2" id="KW-1185">Reference proteome</keyword>
<dbReference type="AlphaFoldDB" id="A0A3M7RM52"/>
<dbReference type="EMBL" id="REGN01003114">
    <property type="protein sequence ID" value="RNA24467.1"/>
    <property type="molecule type" value="Genomic_DNA"/>
</dbReference>
<accession>A0A3M7RM52</accession>
<evidence type="ECO:0000313" key="2">
    <source>
        <dbReference type="Proteomes" id="UP000276133"/>
    </source>
</evidence>
<dbReference type="Proteomes" id="UP000276133">
    <property type="component" value="Unassembled WGS sequence"/>
</dbReference>
<gene>
    <name evidence="1" type="ORF">BpHYR1_051892</name>
</gene>
<organism evidence="1 2">
    <name type="scientific">Brachionus plicatilis</name>
    <name type="common">Marine rotifer</name>
    <name type="synonym">Brachionus muelleri</name>
    <dbReference type="NCBI Taxonomy" id="10195"/>
    <lineage>
        <taxon>Eukaryota</taxon>
        <taxon>Metazoa</taxon>
        <taxon>Spiralia</taxon>
        <taxon>Gnathifera</taxon>
        <taxon>Rotifera</taxon>
        <taxon>Eurotatoria</taxon>
        <taxon>Monogononta</taxon>
        <taxon>Pseudotrocha</taxon>
        <taxon>Ploima</taxon>
        <taxon>Brachionidae</taxon>
        <taxon>Brachionus</taxon>
    </lineage>
</organism>
<protein>
    <submittedName>
        <fullName evidence="1">Uncharacterized protein</fullName>
    </submittedName>
</protein>
<evidence type="ECO:0000313" key="1">
    <source>
        <dbReference type="EMBL" id="RNA24467.1"/>
    </source>
</evidence>
<name>A0A3M7RM52_BRAPC</name>
<proteinExistence type="predicted"/>